<dbReference type="InterPro" id="IPR025836">
    <property type="entry name" value="Zn_knuckle_CX2CX4HX4C"/>
</dbReference>
<accession>A0AAW1Y273</accession>
<evidence type="ECO:0000313" key="3">
    <source>
        <dbReference type="Proteomes" id="UP001457282"/>
    </source>
</evidence>
<comment type="caution">
    <text evidence="2">The sequence shown here is derived from an EMBL/GenBank/DDBJ whole genome shotgun (WGS) entry which is preliminary data.</text>
</comment>
<dbReference type="Pfam" id="PF14392">
    <property type="entry name" value="zf-CCHC_4"/>
    <property type="match status" value="1"/>
</dbReference>
<dbReference type="EMBL" id="JBEDUW010000002">
    <property type="protein sequence ID" value="KAK9942999.1"/>
    <property type="molecule type" value="Genomic_DNA"/>
</dbReference>
<evidence type="ECO:0000259" key="1">
    <source>
        <dbReference type="Pfam" id="PF14392"/>
    </source>
</evidence>
<evidence type="ECO:0000313" key="2">
    <source>
        <dbReference type="EMBL" id="KAK9942999.1"/>
    </source>
</evidence>
<reference evidence="2 3" key="1">
    <citation type="journal article" date="2023" name="G3 (Bethesda)">
        <title>A chromosome-length genome assembly and annotation of blackberry (Rubus argutus, cv. 'Hillquist').</title>
        <authorList>
            <person name="Bruna T."/>
            <person name="Aryal R."/>
            <person name="Dudchenko O."/>
            <person name="Sargent D.J."/>
            <person name="Mead D."/>
            <person name="Buti M."/>
            <person name="Cavallini A."/>
            <person name="Hytonen T."/>
            <person name="Andres J."/>
            <person name="Pham M."/>
            <person name="Weisz D."/>
            <person name="Mascagni F."/>
            <person name="Usai G."/>
            <person name="Natali L."/>
            <person name="Bassil N."/>
            <person name="Fernandez G.E."/>
            <person name="Lomsadze A."/>
            <person name="Armour M."/>
            <person name="Olukolu B."/>
            <person name="Poorten T."/>
            <person name="Britton C."/>
            <person name="Davik J."/>
            <person name="Ashrafi H."/>
            <person name="Aiden E.L."/>
            <person name="Borodovsky M."/>
            <person name="Worthington M."/>
        </authorList>
    </citation>
    <scope>NUCLEOTIDE SEQUENCE [LARGE SCALE GENOMIC DNA]</scope>
    <source>
        <strain evidence="2">PI 553951</strain>
    </source>
</reference>
<feature type="domain" description="Zinc knuckle CX2CX4HX4C" evidence="1">
    <location>
        <begin position="150"/>
        <end position="183"/>
    </location>
</feature>
<name>A0AAW1Y273_RUBAR</name>
<keyword evidence="3" id="KW-1185">Reference proteome</keyword>
<sequence>MKWCRRVGFSLPSIHVGKGSAARVSCSVCWFSSFLGVTVFDGGDGEEVFRCAGLTERESKGVCIRASAVQSALRCQFALVLDREPWDFDKSLVTVGMLGNEGAVTDVSLETTIFWVQIYGVPVRFRTPEVAEDIGGEVGKVGEIGRRGDFSGIADTEVNFKYERLPEFCQECGIIGHPTKVCDESLGLRGVNGRRRDLILCL</sequence>
<dbReference type="PANTHER" id="PTHR31286:SF180">
    <property type="entry name" value="OS10G0362600 PROTEIN"/>
    <property type="match status" value="1"/>
</dbReference>
<dbReference type="PANTHER" id="PTHR31286">
    <property type="entry name" value="GLYCINE-RICH CELL WALL STRUCTURAL PROTEIN 1.8-LIKE"/>
    <property type="match status" value="1"/>
</dbReference>
<dbReference type="InterPro" id="IPR040256">
    <property type="entry name" value="At4g02000-like"/>
</dbReference>
<protein>
    <recommendedName>
        <fullName evidence="1">Zinc knuckle CX2CX4HX4C domain-containing protein</fullName>
    </recommendedName>
</protein>
<dbReference type="AlphaFoldDB" id="A0AAW1Y273"/>
<organism evidence="2 3">
    <name type="scientific">Rubus argutus</name>
    <name type="common">Southern blackberry</name>
    <dbReference type="NCBI Taxonomy" id="59490"/>
    <lineage>
        <taxon>Eukaryota</taxon>
        <taxon>Viridiplantae</taxon>
        <taxon>Streptophyta</taxon>
        <taxon>Embryophyta</taxon>
        <taxon>Tracheophyta</taxon>
        <taxon>Spermatophyta</taxon>
        <taxon>Magnoliopsida</taxon>
        <taxon>eudicotyledons</taxon>
        <taxon>Gunneridae</taxon>
        <taxon>Pentapetalae</taxon>
        <taxon>rosids</taxon>
        <taxon>fabids</taxon>
        <taxon>Rosales</taxon>
        <taxon>Rosaceae</taxon>
        <taxon>Rosoideae</taxon>
        <taxon>Rosoideae incertae sedis</taxon>
        <taxon>Rubus</taxon>
    </lineage>
</organism>
<dbReference type="Proteomes" id="UP001457282">
    <property type="component" value="Unassembled WGS sequence"/>
</dbReference>
<gene>
    <name evidence="2" type="ORF">M0R45_008627</name>
</gene>
<proteinExistence type="predicted"/>